<name>A0A2P2CAV9_9ZZZZ</name>
<dbReference type="InterPro" id="IPR001387">
    <property type="entry name" value="Cro/C1-type_HTH"/>
</dbReference>
<sequence length="134" mass="14376">MSSGKVKGQELLHEQGRTDFVSGEVVLDDLLALPGMRDAVDAGPRANAEMDRVYAESLSAIRHAGQLTQQQVAERLGIGQAAVSRIESRGDLLLSTLSDYLEAAGATNSRIVVTLHGVEVELELRTLRNQASHA</sequence>
<dbReference type="PROSITE" id="PS50943">
    <property type="entry name" value="HTH_CROC1"/>
    <property type="match status" value="1"/>
</dbReference>
<dbReference type="AlphaFoldDB" id="A0A2P2CAV9"/>
<dbReference type="EMBL" id="CZKA01000053">
    <property type="protein sequence ID" value="CUR59138.1"/>
    <property type="molecule type" value="Genomic_DNA"/>
</dbReference>
<dbReference type="GO" id="GO:0003677">
    <property type="term" value="F:DNA binding"/>
    <property type="evidence" value="ECO:0007669"/>
    <property type="project" value="InterPro"/>
</dbReference>
<proteinExistence type="predicted"/>
<organism evidence="2">
    <name type="scientific">metagenome</name>
    <dbReference type="NCBI Taxonomy" id="256318"/>
    <lineage>
        <taxon>unclassified sequences</taxon>
        <taxon>metagenomes</taxon>
    </lineage>
</organism>
<accession>A0A2P2CAV9</accession>
<dbReference type="SUPFAM" id="SSF47413">
    <property type="entry name" value="lambda repressor-like DNA-binding domains"/>
    <property type="match status" value="1"/>
</dbReference>
<protein>
    <recommendedName>
        <fullName evidence="1">HTH cro/C1-type domain-containing protein</fullName>
    </recommendedName>
</protein>
<reference evidence="2" key="1">
    <citation type="submission" date="2015-08" db="EMBL/GenBank/DDBJ databases">
        <authorList>
            <person name="Babu N.S."/>
            <person name="Beckwith C.J."/>
            <person name="Beseler K.G."/>
            <person name="Brison A."/>
            <person name="Carone J.V."/>
            <person name="Caskin T.P."/>
            <person name="Diamond M."/>
            <person name="Durham M.E."/>
            <person name="Foxe J.M."/>
            <person name="Go M."/>
            <person name="Henderson B.A."/>
            <person name="Jones I.B."/>
            <person name="McGettigan J.A."/>
            <person name="Micheletti S.J."/>
            <person name="Nasrallah M.E."/>
            <person name="Ortiz D."/>
            <person name="Piller C.R."/>
            <person name="Privatt S.R."/>
            <person name="Schneider S.L."/>
            <person name="Sharp S."/>
            <person name="Smith T.C."/>
            <person name="Stanton J.D."/>
            <person name="Ullery H.E."/>
            <person name="Wilson R.J."/>
            <person name="Serrano M.G."/>
            <person name="Buck G."/>
            <person name="Lee V."/>
            <person name="Wang Y."/>
            <person name="Carvalho R."/>
            <person name="Voegtly L."/>
            <person name="Shi R."/>
            <person name="Duckworth R."/>
            <person name="Johnson A."/>
            <person name="Loviza R."/>
            <person name="Walstead R."/>
            <person name="Shah Z."/>
            <person name="Kiflezghi M."/>
            <person name="Wade K."/>
            <person name="Ball S.L."/>
            <person name="Bradley K.W."/>
            <person name="Asai D.J."/>
            <person name="Bowman C.A."/>
            <person name="Russell D.A."/>
            <person name="Pope W.H."/>
            <person name="Jacobs-Sera D."/>
            <person name="Hendrix R.W."/>
            <person name="Hatfull G.F."/>
        </authorList>
    </citation>
    <scope>NUCLEOTIDE SEQUENCE</scope>
</reference>
<gene>
    <name evidence="2" type="ORF">NOCA2570046</name>
</gene>
<dbReference type="Gene3D" id="1.10.260.40">
    <property type="entry name" value="lambda repressor-like DNA-binding domains"/>
    <property type="match status" value="1"/>
</dbReference>
<evidence type="ECO:0000259" key="1">
    <source>
        <dbReference type="PROSITE" id="PS50943"/>
    </source>
</evidence>
<feature type="domain" description="HTH cro/C1-type" evidence="1">
    <location>
        <begin position="58"/>
        <end position="88"/>
    </location>
</feature>
<evidence type="ECO:0000313" key="2">
    <source>
        <dbReference type="EMBL" id="CUR59138.1"/>
    </source>
</evidence>
<dbReference type="CDD" id="cd00093">
    <property type="entry name" value="HTH_XRE"/>
    <property type="match status" value="1"/>
</dbReference>
<dbReference type="InterPro" id="IPR010982">
    <property type="entry name" value="Lambda_DNA-bd_dom_sf"/>
</dbReference>
<dbReference type="Pfam" id="PF01381">
    <property type="entry name" value="HTH_3"/>
    <property type="match status" value="1"/>
</dbReference>